<feature type="domain" description="NqrA second alpha/beta" evidence="11">
    <location>
        <begin position="114"/>
        <end position="256"/>
    </location>
</feature>
<dbReference type="Pfam" id="PF24836">
    <property type="entry name" value="NQRA_2nd"/>
    <property type="match status" value="1"/>
</dbReference>
<evidence type="ECO:0000313" key="12">
    <source>
        <dbReference type="EMBL" id="SMF20039.1"/>
    </source>
</evidence>
<keyword evidence="4 8" id="KW-0915">Sodium</keyword>
<gene>
    <name evidence="8" type="primary">nqrA</name>
    <name evidence="12" type="ORF">SAMN06295933_2223</name>
</gene>
<evidence type="ECO:0000259" key="10">
    <source>
        <dbReference type="Pfam" id="PF11973"/>
    </source>
</evidence>
<keyword evidence="2 8" id="KW-1278">Translocase</keyword>
<feature type="domain" description="NqrA N-terminal barrel-sandwich hybrid" evidence="9">
    <location>
        <begin position="2"/>
        <end position="95"/>
    </location>
</feature>
<keyword evidence="7 8" id="KW-0739">Sodium transport</keyword>
<comment type="function">
    <text evidence="8">NQR complex catalyzes the reduction of ubiquinone-1 to ubiquinol by two successive reactions, coupled with the transport of Na(+) ions from the cytoplasm to the periplasm. NqrA to NqrE are probably involved in the second step, the conversion of ubisemiquinone to ubiquinol.</text>
</comment>
<keyword evidence="1 8" id="KW-0813">Transport</keyword>
<comment type="catalytic activity">
    <reaction evidence="8">
        <text>a ubiquinone + n Na(+)(in) + NADH + H(+) = a ubiquinol + n Na(+)(out) + NAD(+)</text>
        <dbReference type="Rhea" id="RHEA:47748"/>
        <dbReference type="Rhea" id="RHEA-COMP:9565"/>
        <dbReference type="Rhea" id="RHEA-COMP:9566"/>
        <dbReference type="ChEBI" id="CHEBI:15378"/>
        <dbReference type="ChEBI" id="CHEBI:16389"/>
        <dbReference type="ChEBI" id="CHEBI:17976"/>
        <dbReference type="ChEBI" id="CHEBI:29101"/>
        <dbReference type="ChEBI" id="CHEBI:57540"/>
        <dbReference type="ChEBI" id="CHEBI:57945"/>
        <dbReference type="EC" id="7.2.1.1"/>
    </reaction>
</comment>
<evidence type="ECO:0000256" key="4">
    <source>
        <dbReference type="ARBA" id="ARBA00023053"/>
    </source>
</evidence>
<feature type="domain" description="Na(+)-translocating NADH-quinone reductase subunit A C-terminal" evidence="10">
    <location>
        <begin position="262"/>
        <end position="310"/>
    </location>
</feature>
<evidence type="ECO:0000256" key="3">
    <source>
        <dbReference type="ARBA" id="ARBA00023027"/>
    </source>
</evidence>
<evidence type="ECO:0000256" key="2">
    <source>
        <dbReference type="ARBA" id="ARBA00022967"/>
    </source>
</evidence>
<dbReference type="Proteomes" id="UP000192906">
    <property type="component" value="Unassembled WGS sequence"/>
</dbReference>
<dbReference type="PANTHER" id="PTHR37839">
    <property type="entry name" value="NA(+)-TRANSLOCATING NADH-QUINONE REDUCTASE SUBUNIT A"/>
    <property type="match status" value="1"/>
</dbReference>
<comment type="similarity">
    <text evidence="8">Belongs to the NqrA family.</text>
</comment>
<keyword evidence="13" id="KW-1185">Reference proteome</keyword>
<sequence>MIKLKKGLDIPISGEPELELFEESPPKTVAVLGCDYVGMKPSMSVAVGDTVKLGQAIFKDKKTEGVIFTAPGSGKIIAINRGDRRLLQSVVIELDETAGEVEFPKYSSDKLLSLDRQKVVDNLVTSGMWTAFRTRPFSKTPEIDSVPHSIFVTAMDTNPLSADPTPIIWQESEAWLDGLRILTRLTKGDVNVCAADGKALPLLQEVKTQLFSGPHPAGLAGTHIHFIDPVGPGKTVWHLGYQDVIAIGKLFITGRLATERFIALGGPMVKRPCILKTRMGACMGEVLSGKILKGEVRIVSGSVLSGFKAEGPLGFLGRFHNQITAIAEGGKREFLGWLGLGLNKFSAKSVYLSAFCTKGKKFALNTLLGGSARAIFPTGAFDEVMPLDILPTYLVRAMAVMDTDEAQALGCLELDEEDLALLSFVDCGKNDFGFMLREVLTLIEKEG</sequence>
<dbReference type="HAMAP" id="MF_00425">
    <property type="entry name" value="NqrA"/>
    <property type="match status" value="1"/>
</dbReference>
<dbReference type="GO" id="GO:0006814">
    <property type="term" value="P:sodium ion transport"/>
    <property type="evidence" value="ECO:0007669"/>
    <property type="project" value="UniProtKB-UniRule"/>
</dbReference>
<dbReference type="Pfam" id="PF05896">
    <property type="entry name" value="NQRA_N"/>
    <property type="match status" value="1"/>
</dbReference>
<dbReference type="EC" id="7.2.1.1" evidence="8"/>
<protein>
    <recommendedName>
        <fullName evidence="8">Na(+)-translocating NADH-quinone reductase subunit A</fullName>
        <shortName evidence="8">Na(+)-NQR subunit A</shortName>
        <shortName evidence="8">Na(+)-translocating NQR subunit A</shortName>
        <ecNumber evidence="8">7.2.1.1</ecNumber>
    </recommendedName>
    <alternativeName>
        <fullName evidence="8">NQR complex subunit A</fullName>
    </alternativeName>
    <alternativeName>
        <fullName evidence="8">NQR-1 subunit A</fullName>
    </alternativeName>
</protein>
<dbReference type="InterPro" id="IPR056147">
    <property type="entry name" value="NQRA_N"/>
</dbReference>
<evidence type="ECO:0000313" key="13">
    <source>
        <dbReference type="Proteomes" id="UP000192906"/>
    </source>
</evidence>
<evidence type="ECO:0000256" key="5">
    <source>
        <dbReference type="ARBA" id="ARBA00023065"/>
    </source>
</evidence>
<dbReference type="Pfam" id="PF11973">
    <property type="entry name" value="NQRA_SLBB"/>
    <property type="match status" value="1"/>
</dbReference>
<evidence type="ECO:0000256" key="1">
    <source>
        <dbReference type="ARBA" id="ARBA00022448"/>
    </source>
</evidence>
<evidence type="ECO:0000259" key="9">
    <source>
        <dbReference type="Pfam" id="PF05896"/>
    </source>
</evidence>
<accession>A0A1X7DSD6</accession>
<evidence type="ECO:0000259" key="11">
    <source>
        <dbReference type="Pfam" id="PF24836"/>
    </source>
</evidence>
<dbReference type="STRING" id="1519643.SAMN06295933_2223"/>
<dbReference type="RefSeq" id="WP_085102142.1">
    <property type="nucleotide sequence ID" value="NZ_FWZU01000003.1"/>
</dbReference>
<evidence type="ECO:0000256" key="7">
    <source>
        <dbReference type="ARBA" id="ARBA00023201"/>
    </source>
</evidence>
<dbReference type="NCBIfam" id="TIGR01936">
    <property type="entry name" value="nqrA"/>
    <property type="match status" value="1"/>
</dbReference>
<dbReference type="EMBL" id="FWZU01000003">
    <property type="protein sequence ID" value="SMF20039.1"/>
    <property type="molecule type" value="Genomic_DNA"/>
</dbReference>
<name>A0A1X7DSD6_9BACT</name>
<reference evidence="13" key="1">
    <citation type="submission" date="2017-04" db="EMBL/GenBank/DDBJ databases">
        <authorList>
            <person name="Varghese N."/>
            <person name="Submissions S."/>
        </authorList>
    </citation>
    <scope>NUCLEOTIDE SEQUENCE [LARGE SCALE GENOMIC DNA]</scope>
    <source>
        <strain evidence="13">K3S</strain>
    </source>
</reference>
<dbReference type="AlphaFoldDB" id="A0A1X7DSD6"/>
<dbReference type="InterPro" id="IPR008703">
    <property type="entry name" value="NqrA"/>
</dbReference>
<dbReference type="InterPro" id="IPR056148">
    <property type="entry name" value="NQRA_2nd"/>
</dbReference>
<proteinExistence type="inferred from homology"/>
<organism evidence="12 13">
    <name type="scientific">Desulfovibrio gilichinskyi</name>
    <dbReference type="NCBI Taxonomy" id="1519643"/>
    <lineage>
        <taxon>Bacteria</taxon>
        <taxon>Pseudomonadati</taxon>
        <taxon>Thermodesulfobacteriota</taxon>
        <taxon>Desulfovibrionia</taxon>
        <taxon>Desulfovibrionales</taxon>
        <taxon>Desulfovibrionaceae</taxon>
        <taxon>Desulfovibrio</taxon>
    </lineage>
</organism>
<evidence type="ECO:0000256" key="6">
    <source>
        <dbReference type="ARBA" id="ARBA00023075"/>
    </source>
</evidence>
<comment type="subunit">
    <text evidence="8">Composed of six subunits; NqrA, NqrB, NqrC, NqrD, NqrE and NqrF.</text>
</comment>
<evidence type="ECO:0000256" key="8">
    <source>
        <dbReference type="HAMAP-Rule" id="MF_00425"/>
    </source>
</evidence>
<dbReference type="OrthoDB" id="9774536at2"/>
<keyword evidence="5 8" id="KW-0406">Ion transport</keyword>
<keyword evidence="6 8" id="KW-0830">Ubiquinone</keyword>
<dbReference type="PANTHER" id="PTHR37839:SF1">
    <property type="entry name" value="NA(+)-TRANSLOCATING NADH-QUINONE REDUCTASE SUBUNIT A"/>
    <property type="match status" value="1"/>
</dbReference>
<keyword evidence="3 8" id="KW-0520">NAD</keyword>
<dbReference type="InterPro" id="IPR022615">
    <property type="entry name" value="NqrA_C_domain"/>
</dbReference>
<dbReference type="NCBIfam" id="NF003759">
    <property type="entry name" value="PRK05352.1-2"/>
    <property type="match status" value="1"/>
</dbReference>
<dbReference type="GO" id="GO:0016655">
    <property type="term" value="F:oxidoreductase activity, acting on NAD(P)H, quinone or similar compound as acceptor"/>
    <property type="evidence" value="ECO:0007669"/>
    <property type="project" value="UniProtKB-UniRule"/>
</dbReference>